<keyword evidence="1" id="KW-0812">Transmembrane</keyword>
<dbReference type="Proteomes" id="UP000053411">
    <property type="component" value="Unassembled WGS sequence"/>
</dbReference>
<dbReference type="GeneID" id="27707712"/>
<keyword evidence="4" id="KW-1185">Reference proteome</keyword>
<dbReference type="PANTHER" id="PTHR34502:SF4">
    <property type="entry name" value="DUF6594 DOMAIN-CONTAINING PROTEIN"/>
    <property type="match status" value="1"/>
</dbReference>
<accession>A0A0D2K7A4</accession>
<feature type="transmembrane region" description="Helical" evidence="1">
    <location>
        <begin position="253"/>
        <end position="273"/>
    </location>
</feature>
<feature type="transmembrane region" description="Helical" evidence="1">
    <location>
        <begin position="224"/>
        <end position="247"/>
    </location>
</feature>
<protein>
    <recommendedName>
        <fullName evidence="2">DUF6594 domain-containing protein</fullName>
    </recommendedName>
</protein>
<keyword evidence="1" id="KW-0472">Membrane</keyword>
<dbReference type="AlphaFoldDB" id="A0A0D2K7A4"/>
<gene>
    <name evidence="3" type="ORF">Z520_01966</name>
</gene>
<dbReference type="STRING" id="1442371.A0A0D2K7A4"/>
<dbReference type="EMBL" id="KN848064">
    <property type="protein sequence ID" value="KIY01828.1"/>
    <property type="molecule type" value="Genomic_DNA"/>
</dbReference>
<evidence type="ECO:0000313" key="4">
    <source>
        <dbReference type="Proteomes" id="UP000053411"/>
    </source>
</evidence>
<dbReference type="VEuPathDB" id="FungiDB:Z520_01966"/>
<dbReference type="PANTHER" id="PTHR34502">
    <property type="entry name" value="DUF6594 DOMAIN-CONTAINING PROTEIN-RELATED"/>
    <property type="match status" value="1"/>
</dbReference>
<dbReference type="RefSeq" id="XP_016635950.1">
    <property type="nucleotide sequence ID" value="XM_016772480.1"/>
</dbReference>
<sequence length="306" mass="34118">MQRDVEKDDVTVHYISGYADLATFISSDADGDTAIFKSFNTLASRDLLYMQSELAELEAKLGDMDREDAKHRLQSASWQTMSTASRDWGALKSATVSSPSPMQAHFKKRMEHIVTIRQKLKEYREALLMESAILGLRRPSRQAHDAFLRQFWNEKDGKRRIPTLDGHSEFIYEDRGRLVALKRVDNEDRLTQLLRKHCARTFKVAGAKTQSTGVEYFSAKRISLAVNLITIVLAAGLLFGAIYTLYYVRRDQVKLGLIAGYTLAFAVSISLISNARRGEIFAACAAYAAVLVVFVSGGLGNNPAPG</sequence>
<evidence type="ECO:0000256" key="1">
    <source>
        <dbReference type="SAM" id="Phobius"/>
    </source>
</evidence>
<keyword evidence="1" id="KW-1133">Transmembrane helix</keyword>
<evidence type="ECO:0000313" key="3">
    <source>
        <dbReference type="EMBL" id="KIY01828.1"/>
    </source>
</evidence>
<proteinExistence type="predicted"/>
<dbReference type="Pfam" id="PF20237">
    <property type="entry name" value="DUF6594"/>
    <property type="match status" value="1"/>
</dbReference>
<organism evidence="3 4">
    <name type="scientific">Fonsecaea multimorphosa CBS 102226</name>
    <dbReference type="NCBI Taxonomy" id="1442371"/>
    <lineage>
        <taxon>Eukaryota</taxon>
        <taxon>Fungi</taxon>
        <taxon>Dikarya</taxon>
        <taxon>Ascomycota</taxon>
        <taxon>Pezizomycotina</taxon>
        <taxon>Eurotiomycetes</taxon>
        <taxon>Chaetothyriomycetidae</taxon>
        <taxon>Chaetothyriales</taxon>
        <taxon>Herpotrichiellaceae</taxon>
        <taxon>Fonsecaea</taxon>
    </lineage>
</organism>
<dbReference type="OrthoDB" id="3533814at2759"/>
<evidence type="ECO:0000259" key="2">
    <source>
        <dbReference type="Pfam" id="PF20237"/>
    </source>
</evidence>
<reference evidence="3 4" key="1">
    <citation type="submission" date="2015-01" db="EMBL/GenBank/DDBJ databases">
        <title>The Genome Sequence of Fonsecaea multimorphosa CBS 102226.</title>
        <authorList>
            <consortium name="The Broad Institute Genomics Platform"/>
            <person name="Cuomo C."/>
            <person name="de Hoog S."/>
            <person name="Gorbushina A."/>
            <person name="Stielow B."/>
            <person name="Teixiera M."/>
            <person name="Abouelleil A."/>
            <person name="Chapman S.B."/>
            <person name="Priest M."/>
            <person name="Young S.K."/>
            <person name="Wortman J."/>
            <person name="Nusbaum C."/>
            <person name="Birren B."/>
        </authorList>
    </citation>
    <scope>NUCLEOTIDE SEQUENCE [LARGE SCALE GENOMIC DNA]</scope>
    <source>
        <strain evidence="3 4">CBS 102226</strain>
    </source>
</reference>
<feature type="transmembrane region" description="Helical" evidence="1">
    <location>
        <begin position="280"/>
        <end position="300"/>
    </location>
</feature>
<dbReference type="InterPro" id="IPR046529">
    <property type="entry name" value="DUF6594"/>
</dbReference>
<name>A0A0D2K7A4_9EURO</name>
<feature type="domain" description="DUF6594" evidence="2">
    <location>
        <begin position="18"/>
        <end position="292"/>
    </location>
</feature>